<evidence type="ECO:0000313" key="2">
    <source>
        <dbReference type="EMBL" id="JAH35281.1"/>
    </source>
</evidence>
<dbReference type="EMBL" id="GBXM01073296">
    <property type="protein sequence ID" value="JAH35281.1"/>
    <property type="molecule type" value="Transcribed_RNA"/>
</dbReference>
<dbReference type="AlphaFoldDB" id="A0A0E9S1Z0"/>
<protein>
    <submittedName>
        <fullName evidence="2">Uncharacterized protein</fullName>
    </submittedName>
</protein>
<name>A0A0E9S1Z0_ANGAN</name>
<evidence type="ECO:0000256" key="1">
    <source>
        <dbReference type="SAM" id="MobiDB-lite"/>
    </source>
</evidence>
<proteinExistence type="predicted"/>
<reference evidence="2" key="1">
    <citation type="submission" date="2014-11" db="EMBL/GenBank/DDBJ databases">
        <authorList>
            <person name="Amaro Gonzalez C."/>
        </authorList>
    </citation>
    <scope>NUCLEOTIDE SEQUENCE</scope>
</reference>
<feature type="region of interest" description="Disordered" evidence="1">
    <location>
        <begin position="24"/>
        <end position="43"/>
    </location>
</feature>
<organism evidence="2">
    <name type="scientific">Anguilla anguilla</name>
    <name type="common">European freshwater eel</name>
    <name type="synonym">Muraena anguilla</name>
    <dbReference type="NCBI Taxonomy" id="7936"/>
    <lineage>
        <taxon>Eukaryota</taxon>
        <taxon>Metazoa</taxon>
        <taxon>Chordata</taxon>
        <taxon>Craniata</taxon>
        <taxon>Vertebrata</taxon>
        <taxon>Euteleostomi</taxon>
        <taxon>Actinopterygii</taxon>
        <taxon>Neopterygii</taxon>
        <taxon>Teleostei</taxon>
        <taxon>Anguilliformes</taxon>
        <taxon>Anguillidae</taxon>
        <taxon>Anguilla</taxon>
    </lineage>
</organism>
<reference evidence="2" key="2">
    <citation type="journal article" date="2015" name="Fish Shellfish Immunol.">
        <title>Early steps in the European eel (Anguilla anguilla)-Vibrio vulnificus interaction in the gills: Role of the RtxA13 toxin.</title>
        <authorList>
            <person name="Callol A."/>
            <person name="Pajuelo D."/>
            <person name="Ebbesson L."/>
            <person name="Teles M."/>
            <person name="MacKenzie S."/>
            <person name="Amaro C."/>
        </authorList>
    </citation>
    <scope>NUCLEOTIDE SEQUENCE</scope>
</reference>
<accession>A0A0E9S1Z0</accession>
<sequence length="43" mass="4640">MANEQNDGSGENCTLFLKCSEQTTSVTTDIPQIDTTSQTSDDL</sequence>